<dbReference type="Gene3D" id="3.60.10.10">
    <property type="entry name" value="Endonuclease/exonuclease/phosphatase"/>
    <property type="match status" value="1"/>
</dbReference>
<gene>
    <name evidence="5" type="primary">LOC109473269</name>
</gene>
<feature type="compositionally biased region" description="Basic residues" evidence="2">
    <location>
        <begin position="420"/>
        <end position="430"/>
    </location>
</feature>
<dbReference type="Proteomes" id="UP000515135">
    <property type="component" value="Unplaced"/>
</dbReference>
<dbReference type="GO" id="GO:0003824">
    <property type="term" value="F:catalytic activity"/>
    <property type="evidence" value="ECO:0007669"/>
    <property type="project" value="InterPro"/>
</dbReference>
<name>A0A6P4Z444_BRABE</name>
<dbReference type="PANTHER" id="PTHR19446">
    <property type="entry name" value="REVERSE TRANSCRIPTASES"/>
    <property type="match status" value="1"/>
</dbReference>
<proteinExistence type="predicted"/>
<accession>A0A6P4Z444</accession>
<dbReference type="GeneID" id="109473269"/>
<keyword evidence="4" id="KW-1185">Reference proteome</keyword>
<evidence type="ECO:0000256" key="2">
    <source>
        <dbReference type="SAM" id="MobiDB-lite"/>
    </source>
</evidence>
<dbReference type="KEGG" id="bbel:109473269"/>
<keyword evidence="1" id="KW-0175">Coiled coil</keyword>
<reference evidence="5" key="1">
    <citation type="submission" date="2025-08" db="UniProtKB">
        <authorList>
            <consortium name="RefSeq"/>
        </authorList>
    </citation>
    <scope>IDENTIFICATION</scope>
    <source>
        <tissue evidence="5">Gonad</tissue>
    </source>
</reference>
<protein>
    <submittedName>
        <fullName evidence="5">Uncharacterized protein LOC109473269</fullName>
    </submittedName>
</protein>
<dbReference type="SUPFAM" id="SSF56219">
    <property type="entry name" value="DNase I-like"/>
    <property type="match status" value="1"/>
</dbReference>
<feature type="domain" description="Endonuclease/exonuclease/phosphatase" evidence="3">
    <location>
        <begin position="168"/>
        <end position="307"/>
    </location>
</feature>
<dbReference type="AlphaFoldDB" id="A0A6P4Z444"/>
<dbReference type="CDD" id="cd09076">
    <property type="entry name" value="L1-EN"/>
    <property type="match status" value="1"/>
</dbReference>
<dbReference type="InterPro" id="IPR005135">
    <property type="entry name" value="Endo/exonuclease/phosphatase"/>
</dbReference>
<feature type="region of interest" description="Disordered" evidence="2">
    <location>
        <begin position="418"/>
        <end position="439"/>
    </location>
</feature>
<evidence type="ECO:0000313" key="4">
    <source>
        <dbReference type="Proteomes" id="UP000515135"/>
    </source>
</evidence>
<evidence type="ECO:0000313" key="5">
    <source>
        <dbReference type="RefSeq" id="XP_019628704.1"/>
    </source>
</evidence>
<dbReference type="Pfam" id="PF14529">
    <property type="entry name" value="Exo_endo_phos_2"/>
    <property type="match status" value="1"/>
</dbReference>
<feature type="coiled-coil region" evidence="1">
    <location>
        <begin position="374"/>
        <end position="401"/>
    </location>
</feature>
<dbReference type="InterPro" id="IPR036691">
    <property type="entry name" value="Endo/exonu/phosph_ase_sf"/>
</dbReference>
<evidence type="ECO:0000256" key="1">
    <source>
        <dbReference type="SAM" id="Coils"/>
    </source>
</evidence>
<sequence>MPYPDRYDNPEEEELLWVQYALCQSTNITVADYYAEKVTTKSVNAGFEGVVYTDYDHFKTVVDGVLEKRRASSSTMKGKSHQLFMGCTDAGVDIVGIQEHRLITSSPTEELWSDDKNWVLVYTSATDQRLGGVGLVISKDIYKCLQSINPVSQRILSATFHGNPETTVTVVYAPTESANTTEKDDFYSTLKDHLERVKPHSKHLVIGDFNARLGMDSHVTHPAVIGPHCFYSETNDNGERLVNLCQEHKLRPAQSRFPQPSKRLWTWMHPGGSTQQLDHILINGKWLNSLRNCRAYNSVELDSDHRILSVMLVSSLRTSKGKPCRRPKFNWKKLRTAETKKEFQVELSNRFQGLAFDDASTPITKRYGQWEKAVAEAAEKVVGKSDELDFLNQQLENLQEADKKGDYNTTWKIVNSLAGKGRRPSPRVKKRDGSAPSSDSELLDEWRLYFADLLNNDSGPPESLPPPADRDLPISTDPPTLEETVKAIQDLKNNKAPGLDCAITAEALQGGGYVMAKSIHTFCTEVFTTLTPPEQWITNVIIPLPKKGDLTLMTNYRGISLMSVAAKLIEKGYPETGGVTRQQRNFNYRLSRARMVVEVEGKMAVSLE</sequence>
<organism evidence="4 5">
    <name type="scientific">Branchiostoma belcheri</name>
    <name type="common">Amphioxus</name>
    <dbReference type="NCBI Taxonomy" id="7741"/>
    <lineage>
        <taxon>Eukaryota</taxon>
        <taxon>Metazoa</taxon>
        <taxon>Chordata</taxon>
        <taxon>Cephalochordata</taxon>
        <taxon>Leptocardii</taxon>
        <taxon>Amphioxiformes</taxon>
        <taxon>Branchiostomatidae</taxon>
        <taxon>Branchiostoma</taxon>
    </lineage>
</organism>
<evidence type="ECO:0000259" key="3">
    <source>
        <dbReference type="Pfam" id="PF14529"/>
    </source>
</evidence>
<dbReference type="OrthoDB" id="407509at2759"/>
<dbReference type="RefSeq" id="XP_019628704.1">
    <property type="nucleotide sequence ID" value="XM_019773145.1"/>
</dbReference>